<dbReference type="Pfam" id="PF00267">
    <property type="entry name" value="Porin_1"/>
    <property type="match status" value="1"/>
</dbReference>
<evidence type="ECO:0000256" key="5">
    <source>
        <dbReference type="SAM" id="SignalP"/>
    </source>
</evidence>
<evidence type="ECO:0000256" key="1">
    <source>
        <dbReference type="ARBA" id="ARBA00004571"/>
    </source>
</evidence>
<dbReference type="Gene3D" id="2.40.160.10">
    <property type="entry name" value="Porin"/>
    <property type="match status" value="1"/>
</dbReference>
<dbReference type="InterPro" id="IPR001897">
    <property type="entry name" value="Porin_gammaproteobac"/>
</dbReference>
<reference evidence="7" key="1">
    <citation type="journal article" date="2019" name="Int. J. Syst. Evol. Microbiol.">
        <title>The Global Catalogue of Microorganisms (GCM) 10K type strain sequencing project: providing services to taxonomists for standard genome sequencing and annotation.</title>
        <authorList>
            <consortium name="The Broad Institute Genomics Platform"/>
            <consortium name="The Broad Institute Genome Sequencing Center for Infectious Disease"/>
            <person name="Wu L."/>
            <person name="Ma J."/>
        </authorList>
    </citation>
    <scope>NUCLEOTIDE SEQUENCE [LARGE SCALE GENOMIC DNA]</scope>
    <source>
        <strain evidence="7">CCUG 54939</strain>
    </source>
</reference>
<dbReference type="PANTHER" id="PTHR34501:SF2">
    <property type="entry name" value="OUTER MEMBRANE PORIN F-RELATED"/>
    <property type="match status" value="1"/>
</dbReference>
<dbReference type="RefSeq" id="WP_377151301.1">
    <property type="nucleotide sequence ID" value="NZ_JBHSAF010000005.1"/>
</dbReference>
<dbReference type="CDD" id="cd00342">
    <property type="entry name" value="gram_neg_porins"/>
    <property type="match status" value="1"/>
</dbReference>
<dbReference type="InterPro" id="IPR001702">
    <property type="entry name" value="Porin_Gram-ve"/>
</dbReference>
<evidence type="ECO:0000313" key="6">
    <source>
        <dbReference type="EMBL" id="MFC3913066.1"/>
    </source>
</evidence>
<dbReference type="InterPro" id="IPR050298">
    <property type="entry name" value="Gram-neg_bact_OMP"/>
</dbReference>
<evidence type="ECO:0000256" key="2">
    <source>
        <dbReference type="ARBA" id="ARBA00007539"/>
    </source>
</evidence>
<protein>
    <submittedName>
        <fullName evidence="6">Porin</fullName>
    </submittedName>
</protein>
<gene>
    <name evidence="6" type="ORF">ACFOSS_06240</name>
</gene>
<keyword evidence="3 5" id="KW-0732">Signal</keyword>
<name>A0ABV8CLL7_9GAMM</name>
<sequence length="379" mass="40768">MTKWILAVVLGTTAGLAHAVSVLNNPYGAIDLTGRAYAGHYFGDERDSEMYGSNTFLRFGLKGRSKIDDTLTAIGSYEGQLNVGDKSSPSTVPSIDTEKGSTVATRLAFGGISHADWGTLTFGRQNGAAVLVTGWTDVSLTDGYGNHGLGVGVDKFGTKRSSDVFKYAASYKQWGAEASYKLRTSQDTCADGTCTSVDGSGAAQQERAVDKDNSAWGVATVYRWTPAFNLGGSWNEGQQGAQPTARLWTLNARYDDKSWYLGAGYGQGQAWYKPGYDHDGYELALGYNFLNGVGLMSLWNRQVAKGSGALAGKNNGVETDTVDYLTLGANYKFNRRLSVAAEYRLNGKQVDSFAAVKDPVTGQKVDAADDYQIAARYDF</sequence>
<accession>A0ABV8CLL7</accession>
<comment type="caution">
    <text evidence="6">The sequence shown here is derived from an EMBL/GenBank/DDBJ whole genome shotgun (WGS) entry which is preliminary data.</text>
</comment>
<feature type="signal peptide" evidence="5">
    <location>
        <begin position="1"/>
        <end position="19"/>
    </location>
</feature>
<dbReference type="PRINTS" id="PR00183">
    <property type="entry name" value="ECOLIPORIN"/>
</dbReference>
<dbReference type="EMBL" id="JBHSAF010000005">
    <property type="protein sequence ID" value="MFC3913066.1"/>
    <property type="molecule type" value="Genomic_DNA"/>
</dbReference>
<dbReference type="SUPFAM" id="SSF56935">
    <property type="entry name" value="Porins"/>
    <property type="match status" value="1"/>
</dbReference>
<keyword evidence="4" id="KW-0472">Membrane</keyword>
<evidence type="ECO:0000313" key="7">
    <source>
        <dbReference type="Proteomes" id="UP001595692"/>
    </source>
</evidence>
<dbReference type="InterPro" id="IPR033900">
    <property type="entry name" value="Gram_neg_porin_domain"/>
</dbReference>
<dbReference type="InterPro" id="IPR023614">
    <property type="entry name" value="Porin_dom_sf"/>
</dbReference>
<organism evidence="6 7">
    <name type="scientific">Pseudaeromonas sharmana</name>
    <dbReference type="NCBI Taxonomy" id="328412"/>
    <lineage>
        <taxon>Bacteria</taxon>
        <taxon>Pseudomonadati</taxon>
        <taxon>Pseudomonadota</taxon>
        <taxon>Gammaproteobacteria</taxon>
        <taxon>Aeromonadales</taxon>
        <taxon>Aeromonadaceae</taxon>
        <taxon>Pseudaeromonas</taxon>
    </lineage>
</organism>
<evidence type="ECO:0000256" key="3">
    <source>
        <dbReference type="ARBA" id="ARBA00022729"/>
    </source>
</evidence>
<feature type="chain" id="PRO_5045534447" evidence="5">
    <location>
        <begin position="20"/>
        <end position="379"/>
    </location>
</feature>
<dbReference type="PANTHER" id="PTHR34501">
    <property type="entry name" value="PROTEIN YDDL-RELATED"/>
    <property type="match status" value="1"/>
</dbReference>
<comment type="subcellular location">
    <subcellularLocation>
        <location evidence="1">Cell outer membrane</location>
        <topology evidence="1">Multi-pass membrane protein</topology>
    </subcellularLocation>
</comment>
<dbReference type="Proteomes" id="UP001595692">
    <property type="component" value="Unassembled WGS sequence"/>
</dbReference>
<keyword evidence="7" id="KW-1185">Reference proteome</keyword>
<comment type="similarity">
    <text evidence="2">Belongs to the Gram-negative porin family.</text>
</comment>
<evidence type="ECO:0000256" key="4">
    <source>
        <dbReference type="ARBA" id="ARBA00023136"/>
    </source>
</evidence>
<proteinExistence type="inferred from homology"/>